<feature type="transmembrane region" description="Helical" evidence="2">
    <location>
        <begin position="85"/>
        <end position="109"/>
    </location>
</feature>
<evidence type="ECO:0008006" key="5">
    <source>
        <dbReference type="Google" id="ProtNLM"/>
    </source>
</evidence>
<feature type="transmembrane region" description="Helical" evidence="2">
    <location>
        <begin position="189"/>
        <end position="208"/>
    </location>
</feature>
<dbReference type="Proteomes" id="UP001642540">
    <property type="component" value="Unassembled WGS sequence"/>
</dbReference>
<reference evidence="3 4" key="1">
    <citation type="submission" date="2024-08" db="EMBL/GenBank/DDBJ databases">
        <authorList>
            <person name="Cucini C."/>
            <person name="Frati F."/>
        </authorList>
    </citation>
    <scope>NUCLEOTIDE SEQUENCE [LARGE SCALE GENOMIC DNA]</scope>
</reference>
<evidence type="ECO:0000313" key="3">
    <source>
        <dbReference type="EMBL" id="CAL8092283.1"/>
    </source>
</evidence>
<dbReference type="EMBL" id="CAXLJM020000025">
    <property type="protein sequence ID" value="CAL8092283.1"/>
    <property type="molecule type" value="Genomic_DNA"/>
</dbReference>
<keyword evidence="2" id="KW-1133">Transmembrane helix</keyword>
<comment type="caution">
    <text evidence="3">The sequence shown here is derived from an EMBL/GenBank/DDBJ whole genome shotgun (WGS) entry which is preliminary data.</text>
</comment>
<proteinExistence type="predicted"/>
<feature type="transmembrane region" description="Helical" evidence="2">
    <location>
        <begin position="220"/>
        <end position="243"/>
    </location>
</feature>
<keyword evidence="2" id="KW-0472">Membrane</keyword>
<keyword evidence="4" id="KW-1185">Reference proteome</keyword>
<name>A0ABP1QAU0_9HEXA</name>
<accession>A0ABP1QAU0</accession>
<protein>
    <recommendedName>
        <fullName evidence="5">Odorant receptor</fullName>
    </recommendedName>
</protein>
<feature type="transmembrane region" description="Helical" evidence="2">
    <location>
        <begin position="310"/>
        <end position="336"/>
    </location>
</feature>
<feature type="transmembrane region" description="Helical" evidence="2">
    <location>
        <begin position="149"/>
        <end position="177"/>
    </location>
</feature>
<sequence>MGTPLQWFSFEIPFRLYDPFFPFPFRWNSKEKKLIAKSIFEERSNKFKKWMWLGPTLLVVTCCLYAFQILKLLLLDKVKRKSLEFYISLLGAFLQMFFTGALAQFAVYYTKNSREMGVLFTNSHEALIEAITRFNIWHLFPRLPPYKDVLGVAFCAITLIPIFLLLCVPPAGLWFGIDPLGPFLPPLRTVRFYWVVPISFIRVTFYMLEIMITARWGCFVFIHLAMVLSIGNMGLVLFLKLIYERKRQFWERPQAWEQLLIEMIVVQRRVFLHTQIWSRNIGFLIFNIYTLGIGFWCSSNYSLITLRTVLNLLLITFSIIVSVISLTAFFVLVPFVSNIAINSKKLNGKLDSELKCYKLGSSASNLSLRKEQDGDRKQEIHTREDIQG</sequence>
<feature type="transmembrane region" description="Helical" evidence="2">
    <location>
        <begin position="281"/>
        <end position="304"/>
    </location>
</feature>
<organism evidence="3 4">
    <name type="scientific">Orchesella dallaii</name>
    <dbReference type="NCBI Taxonomy" id="48710"/>
    <lineage>
        <taxon>Eukaryota</taxon>
        <taxon>Metazoa</taxon>
        <taxon>Ecdysozoa</taxon>
        <taxon>Arthropoda</taxon>
        <taxon>Hexapoda</taxon>
        <taxon>Collembola</taxon>
        <taxon>Entomobryomorpha</taxon>
        <taxon>Entomobryoidea</taxon>
        <taxon>Orchesellidae</taxon>
        <taxon>Orchesellinae</taxon>
        <taxon>Orchesella</taxon>
    </lineage>
</organism>
<evidence type="ECO:0000256" key="2">
    <source>
        <dbReference type="SAM" id="Phobius"/>
    </source>
</evidence>
<feature type="region of interest" description="Disordered" evidence="1">
    <location>
        <begin position="368"/>
        <end position="388"/>
    </location>
</feature>
<evidence type="ECO:0000256" key="1">
    <source>
        <dbReference type="SAM" id="MobiDB-lite"/>
    </source>
</evidence>
<gene>
    <name evidence="3" type="ORF">ODALV1_LOCUS8167</name>
</gene>
<keyword evidence="2" id="KW-0812">Transmembrane</keyword>
<feature type="transmembrane region" description="Helical" evidence="2">
    <location>
        <begin position="50"/>
        <end position="73"/>
    </location>
</feature>
<evidence type="ECO:0000313" key="4">
    <source>
        <dbReference type="Proteomes" id="UP001642540"/>
    </source>
</evidence>